<dbReference type="Gene3D" id="3.40.630.10">
    <property type="entry name" value="Zn peptidases"/>
    <property type="match status" value="1"/>
</dbReference>
<name>A0A917FY09_9BACL</name>
<feature type="binding site" evidence="5">
    <location>
        <position position="365"/>
    </location>
    <ligand>
        <name>Mn(2+)</name>
        <dbReference type="ChEBI" id="CHEBI:29035"/>
        <label>2</label>
    </ligand>
</feature>
<dbReference type="InterPro" id="IPR017439">
    <property type="entry name" value="Amidohydrolase"/>
</dbReference>
<dbReference type="InterPro" id="IPR002933">
    <property type="entry name" value="Peptidase_M20"/>
</dbReference>
<evidence type="ECO:0000256" key="2">
    <source>
        <dbReference type="ARBA" id="ARBA00022723"/>
    </source>
</evidence>
<dbReference type="InterPro" id="IPR036264">
    <property type="entry name" value="Bact_exopeptidase_dim_dom"/>
</dbReference>
<gene>
    <name evidence="7" type="primary">yhaA</name>
    <name evidence="7" type="ORF">GCM10010916_32520</name>
</gene>
<reference evidence="7" key="2">
    <citation type="submission" date="2020-09" db="EMBL/GenBank/DDBJ databases">
        <authorList>
            <person name="Sun Q."/>
            <person name="Zhou Y."/>
        </authorList>
    </citation>
    <scope>NUCLEOTIDE SEQUENCE</scope>
    <source>
        <strain evidence="7">CGMCC 1.12987</strain>
    </source>
</reference>
<evidence type="ECO:0000259" key="6">
    <source>
        <dbReference type="Pfam" id="PF07687"/>
    </source>
</evidence>
<evidence type="ECO:0000256" key="1">
    <source>
        <dbReference type="ARBA" id="ARBA00006153"/>
    </source>
</evidence>
<reference evidence="7" key="1">
    <citation type="journal article" date="2014" name="Int. J. Syst. Evol. Microbiol.">
        <title>Complete genome sequence of Corynebacterium casei LMG S-19264T (=DSM 44701T), isolated from a smear-ripened cheese.</title>
        <authorList>
            <consortium name="US DOE Joint Genome Institute (JGI-PGF)"/>
            <person name="Walter F."/>
            <person name="Albersmeier A."/>
            <person name="Kalinowski J."/>
            <person name="Ruckert C."/>
        </authorList>
    </citation>
    <scope>NUCLEOTIDE SEQUENCE</scope>
    <source>
        <strain evidence="7">CGMCC 1.12987</strain>
    </source>
</reference>
<dbReference type="GO" id="GO:0046872">
    <property type="term" value="F:metal ion binding"/>
    <property type="evidence" value="ECO:0007669"/>
    <property type="project" value="UniProtKB-KW"/>
</dbReference>
<feature type="binding site" evidence="5">
    <location>
        <position position="166"/>
    </location>
    <ligand>
        <name>Mn(2+)</name>
        <dbReference type="ChEBI" id="CHEBI:29035"/>
        <label>2</label>
    </ligand>
</feature>
<keyword evidence="2 5" id="KW-0479">Metal-binding</keyword>
<feature type="binding site" evidence="5">
    <location>
        <position position="105"/>
    </location>
    <ligand>
        <name>Mn(2+)</name>
        <dbReference type="ChEBI" id="CHEBI:29035"/>
        <label>2</label>
    </ligand>
</feature>
<feature type="domain" description="Peptidase M20 dimerisation" evidence="6">
    <location>
        <begin position="189"/>
        <end position="283"/>
    </location>
</feature>
<dbReference type="PANTHER" id="PTHR11014">
    <property type="entry name" value="PEPTIDASE M20 FAMILY MEMBER"/>
    <property type="match status" value="1"/>
</dbReference>
<keyword evidence="5" id="KW-0464">Manganese</keyword>
<proteinExistence type="inferred from homology"/>
<dbReference type="Proteomes" id="UP000644756">
    <property type="component" value="Unassembled WGS sequence"/>
</dbReference>
<dbReference type="CDD" id="cd08021">
    <property type="entry name" value="M20_Acy1_YhaA-like"/>
    <property type="match status" value="1"/>
</dbReference>
<evidence type="ECO:0000256" key="4">
    <source>
        <dbReference type="ARBA" id="ARBA00052737"/>
    </source>
</evidence>
<dbReference type="GO" id="GO:0050118">
    <property type="term" value="F:N-acetyldiaminopimelate deacetylase activity"/>
    <property type="evidence" value="ECO:0007669"/>
    <property type="project" value="UniProtKB-ARBA"/>
</dbReference>
<dbReference type="FunFam" id="3.40.630.10:FF:000006">
    <property type="entry name" value="N-acetyldiaminopimelate deacetylase"/>
    <property type="match status" value="1"/>
</dbReference>
<sequence length="397" mass="43369">MCANRKAAEALQSLFPDMVGWRRYLHQYPELSFHEKKTSRYIAEQLAELGCEVKSGVGGYGIVATIKGGEPGPTVALRADIDALPIHDEKTTEYASKVPGVMHACGHDAHTATLLGVAKYYNEQRASLKGNRRLIFQPAEEVSPGGALPMIKEGVLDGVDAIYGVHLWTPVPYGKVASRPGAFMAAADEFSIEVIGKGGHGGLPHQTVDAIIVGSALVQALQTIVSRNVNPLEPAVVSIGSFHAGNTANVIAERVELQGTVRTFNTETRDFIRQRIMDMVQQTCSLFGAEGRLNYREGYPPVLNHKQEAERFFRIGREIVGEQQTLYSELIMAGEDFSYYLHEKPGCFMFVGAGKESLHAIYPHHHPKFDLDERAMVVSGSLLIGMAEDYVNGSAPC</sequence>
<evidence type="ECO:0000313" key="8">
    <source>
        <dbReference type="Proteomes" id="UP000644756"/>
    </source>
</evidence>
<evidence type="ECO:0000313" key="7">
    <source>
        <dbReference type="EMBL" id="GGG13089.1"/>
    </source>
</evidence>
<dbReference type="AlphaFoldDB" id="A0A917FY09"/>
<protein>
    <submittedName>
        <fullName evidence="7">Amidohydrolase YhaA</fullName>
    </submittedName>
</protein>
<comment type="cofactor">
    <cofactor evidence="5">
        <name>Mn(2+)</name>
        <dbReference type="ChEBI" id="CHEBI:29035"/>
    </cofactor>
    <text evidence="5">The Mn(2+) ion enhances activity.</text>
</comment>
<dbReference type="RefSeq" id="WP_188532122.1">
    <property type="nucleotide sequence ID" value="NZ_BMGR01000010.1"/>
</dbReference>
<organism evidence="7 8">
    <name type="scientific">Paenibacillus abyssi</name>
    <dbReference type="NCBI Taxonomy" id="1340531"/>
    <lineage>
        <taxon>Bacteria</taxon>
        <taxon>Bacillati</taxon>
        <taxon>Bacillota</taxon>
        <taxon>Bacilli</taxon>
        <taxon>Bacillales</taxon>
        <taxon>Paenibacillaceae</taxon>
        <taxon>Paenibacillus</taxon>
    </lineage>
</organism>
<evidence type="ECO:0000256" key="5">
    <source>
        <dbReference type="PIRSR" id="PIRSR005962-1"/>
    </source>
</evidence>
<dbReference type="PANTHER" id="PTHR11014:SF63">
    <property type="entry name" value="METALLOPEPTIDASE, PUTATIVE (AFU_ORTHOLOGUE AFUA_6G09600)-RELATED"/>
    <property type="match status" value="1"/>
</dbReference>
<feature type="binding site" evidence="5">
    <location>
        <position position="141"/>
    </location>
    <ligand>
        <name>Mn(2+)</name>
        <dbReference type="ChEBI" id="CHEBI:29035"/>
        <label>2</label>
    </ligand>
</feature>
<dbReference type="NCBIfam" id="TIGR01891">
    <property type="entry name" value="amidohydrolases"/>
    <property type="match status" value="1"/>
</dbReference>
<comment type="caution">
    <text evidence="7">The sequence shown here is derived from an EMBL/GenBank/DDBJ whole genome shotgun (WGS) entry which is preliminary data.</text>
</comment>
<dbReference type="PIRSF" id="PIRSF005962">
    <property type="entry name" value="Pept_M20D_amidohydro"/>
    <property type="match status" value="1"/>
</dbReference>
<dbReference type="SUPFAM" id="SSF55031">
    <property type="entry name" value="Bacterial exopeptidase dimerisation domain"/>
    <property type="match status" value="1"/>
</dbReference>
<evidence type="ECO:0000256" key="3">
    <source>
        <dbReference type="ARBA" id="ARBA00022801"/>
    </source>
</evidence>
<keyword evidence="3" id="KW-0378">Hydrolase</keyword>
<dbReference type="Pfam" id="PF07687">
    <property type="entry name" value="M20_dimer"/>
    <property type="match status" value="1"/>
</dbReference>
<feature type="binding site" evidence="5">
    <location>
        <position position="107"/>
    </location>
    <ligand>
        <name>Mn(2+)</name>
        <dbReference type="ChEBI" id="CHEBI:29035"/>
        <label>2</label>
    </ligand>
</feature>
<dbReference type="Gene3D" id="3.30.70.360">
    <property type="match status" value="1"/>
</dbReference>
<comment type="catalytic activity">
    <reaction evidence="4">
        <text>N-acetyl-L-cysteine + H2O = L-cysteine + acetate</text>
        <dbReference type="Rhea" id="RHEA:75515"/>
        <dbReference type="ChEBI" id="CHEBI:15377"/>
        <dbReference type="ChEBI" id="CHEBI:30089"/>
        <dbReference type="ChEBI" id="CHEBI:35235"/>
        <dbReference type="ChEBI" id="CHEBI:78236"/>
    </reaction>
    <physiologicalReaction direction="left-to-right" evidence="4">
        <dbReference type="Rhea" id="RHEA:75516"/>
    </physiologicalReaction>
</comment>
<dbReference type="GO" id="GO:0019877">
    <property type="term" value="P:diaminopimelate biosynthetic process"/>
    <property type="evidence" value="ECO:0007669"/>
    <property type="project" value="UniProtKB-ARBA"/>
</dbReference>
<dbReference type="InterPro" id="IPR011650">
    <property type="entry name" value="Peptidase_M20_dimer"/>
</dbReference>
<comment type="similarity">
    <text evidence="1">Belongs to the peptidase M20 family.</text>
</comment>
<keyword evidence="8" id="KW-1185">Reference proteome</keyword>
<dbReference type="SUPFAM" id="SSF53187">
    <property type="entry name" value="Zn-dependent exopeptidases"/>
    <property type="match status" value="1"/>
</dbReference>
<dbReference type="FunFam" id="3.30.70.360:FF:000001">
    <property type="entry name" value="N-acetyldiaminopimelate deacetylase"/>
    <property type="match status" value="1"/>
</dbReference>
<dbReference type="Pfam" id="PF01546">
    <property type="entry name" value="Peptidase_M20"/>
    <property type="match status" value="1"/>
</dbReference>
<dbReference type="EMBL" id="BMGR01000010">
    <property type="protein sequence ID" value="GGG13089.1"/>
    <property type="molecule type" value="Genomic_DNA"/>
</dbReference>
<accession>A0A917FY09</accession>